<dbReference type="PANTHER" id="PTHR36492:SF2">
    <property type="entry name" value="[ACYL-CARRIER-PROTEIN] PHOSPHODIESTERASE PPTH"/>
    <property type="match status" value="1"/>
</dbReference>
<name>C5BT87_TERTT</name>
<dbReference type="eggNOG" id="COG1409">
    <property type="taxonomic scope" value="Bacteria"/>
</dbReference>
<protein>
    <submittedName>
        <fullName evidence="2">Ser/Thr protein phosphatase family protein</fullName>
    </submittedName>
</protein>
<dbReference type="GO" id="GO:0016787">
    <property type="term" value="F:hydrolase activity"/>
    <property type="evidence" value="ECO:0007669"/>
    <property type="project" value="InterPro"/>
</dbReference>
<dbReference type="AlphaFoldDB" id="C5BT87"/>
<dbReference type="HOGENOM" id="CLU_046051_1_0_6"/>
<evidence type="ECO:0000259" key="1">
    <source>
        <dbReference type="Pfam" id="PF00149"/>
    </source>
</evidence>
<dbReference type="RefSeq" id="WP_015816789.1">
    <property type="nucleotide sequence ID" value="NC_012997.1"/>
</dbReference>
<organism evidence="2 3">
    <name type="scientific">Teredinibacter turnerae (strain ATCC 39867 / T7901)</name>
    <dbReference type="NCBI Taxonomy" id="377629"/>
    <lineage>
        <taxon>Bacteria</taxon>
        <taxon>Pseudomonadati</taxon>
        <taxon>Pseudomonadota</taxon>
        <taxon>Gammaproteobacteria</taxon>
        <taxon>Cellvibrionales</taxon>
        <taxon>Cellvibrionaceae</taxon>
        <taxon>Teredinibacter</taxon>
    </lineage>
</organism>
<dbReference type="OrthoDB" id="9013891at2"/>
<dbReference type="Proteomes" id="UP000009080">
    <property type="component" value="Chromosome"/>
</dbReference>
<sequence>MRLFALSDIHTDFEENESWLGQLSKVDYLNDALILAGDVSDSITRVERCFEQVCKRFEVVFFVPGNHDLWVNRCGSENSIKKFGLLKSICRQYGIQISRSHIGATEIIPLLGWYDYSFGSLTIELQRAWMDFRNCRWPSDLSTTSDVCEYFLSQNSLERSTAKRVVTFSHFVPRIDLMPHYIPPRHRVVYPVLGSLRIDEQLRELGSSVHIYGHSHVNRDLHLNGVRYINNAQGYPSETWIDKRLQCVIEDL</sequence>
<keyword evidence="3" id="KW-1185">Reference proteome</keyword>
<dbReference type="Gene3D" id="3.60.21.10">
    <property type="match status" value="1"/>
</dbReference>
<dbReference type="InterPro" id="IPR052963">
    <property type="entry name" value="Pantetheine_PDE"/>
</dbReference>
<dbReference type="InterPro" id="IPR029052">
    <property type="entry name" value="Metallo-depent_PP-like"/>
</dbReference>
<dbReference type="EMBL" id="CP001614">
    <property type="protein sequence ID" value="ACR10677.1"/>
    <property type="molecule type" value="Genomic_DNA"/>
</dbReference>
<evidence type="ECO:0000313" key="3">
    <source>
        <dbReference type="Proteomes" id="UP000009080"/>
    </source>
</evidence>
<accession>C5BT87</accession>
<reference evidence="2 3" key="1">
    <citation type="journal article" date="2009" name="PLoS ONE">
        <title>The complete genome of Teredinibacter turnerae T7901: an intracellular endosymbiont of marine wood-boring bivalves (shipworms).</title>
        <authorList>
            <person name="Yang J.C."/>
            <person name="Madupu R."/>
            <person name="Durkin A.S."/>
            <person name="Ekborg N.A."/>
            <person name="Pedamallu C.S."/>
            <person name="Hostetler J.B."/>
            <person name="Radune D."/>
            <person name="Toms B.S."/>
            <person name="Henrissat B."/>
            <person name="Coutinho P.M."/>
            <person name="Schwarz S."/>
            <person name="Field L."/>
            <person name="Trindade-Silva A.E."/>
            <person name="Soares C.A.G."/>
            <person name="Elshahawi S."/>
            <person name="Hanora A."/>
            <person name="Schmidt E.W."/>
            <person name="Haygood M.G."/>
            <person name="Posfai J."/>
            <person name="Benner J."/>
            <person name="Madinger C."/>
            <person name="Nove J."/>
            <person name="Anton B."/>
            <person name="Chaudhary K."/>
            <person name="Foster J."/>
            <person name="Holman A."/>
            <person name="Kumar S."/>
            <person name="Lessard P.A."/>
            <person name="Luyten Y.A."/>
            <person name="Slatko B."/>
            <person name="Wood N."/>
            <person name="Wu B."/>
            <person name="Teplitski M."/>
            <person name="Mougous J.D."/>
            <person name="Ward N."/>
            <person name="Eisen J.A."/>
            <person name="Badger J.H."/>
            <person name="Distel D.L."/>
        </authorList>
    </citation>
    <scope>NUCLEOTIDE SEQUENCE [LARGE SCALE GENOMIC DNA]</scope>
    <source>
        <strain evidence="3">ATCC 39867 / T7901</strain>
    </source>
</reference>
<proteinExistence type="predicted"/>
<dbReference type="KEGG" id="ttu:TERTU_1512"/>
<dbReference type="SUPFAM" id="SSF56300">
    <property type="entry name" value="Metallo-dependent phosphatases"/>
    <property type="match status" value="1"/>
</dbReference>
<dbReference type="InterPro" id="IPR004843">
    <property type="entry name" value="Calcineurin-like_PHP"/>
</dbReference>
<dbReference type="STRING" id="377629.TERTU_1512"/>
<feature type="domain" description="Calcineurin-like phosphoesterase" evidence="1">
    <location>
        <begin position="1"/>
        <end position="217"/>
    </location>
</feature>
<evidence type="ECO:0000313" key="2">
    <source>
        <dbReference type="EMBL" id="ACR10677.1"/>
    </source>
</evidence>
<dbReference type="PANTHER" id="PTHR36492">
    <property type="match status" value="1"/>
</dbReference>
<dbReference type="Pfam" id="PF00149">
    <property type="entry name" value="Metallophos"/>
    <property type="match status" value="1"/>
</dbReference>
<gene>
    <name evidence="2" type="ordered locus">TERTU_1512</name>
</gene>